<feature type="compositionally biased region" description="Polar residues" evidence="2">
    <location>
        <begin position="897"/>
        <end position="918"/>
    </location>
</feature>
<dbReference type="OrthoDB" id="2285788at2"/>
<keyword evidence="4" id="KW-0732">Signal</keyword>
<feature type="chain" id="PRO_5039012668" evidence="4">
    <location>
        <begin position="25"/>
        <end position="966"/>
    </location>
</feature>
<feature type="signal peptide" evidence="4">
    <location>
        <begin position="1"/>
        <end position="24"/>
    </location>
</feature>
<keyword evidence="3" id="KW-0812">Transmembrane</keyword>
<reference evidence="6 7" key="1">
    <citation type="journal article" date="2014" name="Genome Announc.">
        <title>Complete Genome Sequences of Fish Pathogenic Weissella ceti Strains WS74 and WS105.</title>
        <authorList>
            <person name="Figueiredo H.C."/>
            <person name="Leal C.A."/>
            <person name="Dorella F.A."/>
            <person name="Carvalho A.F."/>
            <person name="Soares S.C."/>
            <person name="Pereira F.L."/>
            <person name="Azevedo V.A."/>
        </authorList>
    </citation>
    <scope>NUCLEOTIDE SEQUENCE [LARGE SCALE GENOMIC DNA]</scope>
    <source>
        <strain evidence="6 7">WS74</strain>
    </source>
</reference>
<reference evidence="7" key="2">
    <citation type="submission" date="2014-08" db="EMBL/GenBank/DDBJ databases">
        <title>Complete genome of Weissella ceti strain WS74 isolated from diseased rainbow trout in Brazil.</title>
        <authorList>
            <person name="Figueiredo H.C.P."/>
            <person name="Leal C.A.G."/>
            <person name="Pereira F.L."/>
            <person name="Soares S.C."/>
            <person name="Dorella F.A."/>
            <person name="Carvalho A.F."/>
            <person name="Azevedo V.A.C."/>
        </authorList>
    </citation>
    <scope>NUCLEOTIDE SEQUENCE [LARGE SCALE GENOMIC DNA]</scope>
    <source>
        <strain evidence="7">WS74</strain>
    </source>
</reference>
<sequence length="966" mass="105967">MKKVWKKGLVWVSLLALGTSQFLSFSQLIVHGAGQPISVNHQSVLPNGVKTDIRGTISSINDLSNGNVKVKLITQSEADPKELDDILLDGALQFGGNSQLIVEKGNASQNNATSVSFDPQDKGALPQVLFTNVGTTKSGQNVDLGWEVTKYRKPKDESRLTLRVGDQGALHASMRQLGGIESRLTFYHAGTKKPINLMMFPAINDIDYSQAFKLSNATLLGAGSNITAGPNGLMLSDPTPVNGLADFPLGGLLYQYYGSELLTMYNSLHADDVEPASNGYDIFGAFGTIKSIEVAKPDFGEVKIPKASWKYTDKALKANDDVAIELVQPINALDKDINHRYENWETKFTLPEKLNDAKIELVDNNGNVVPTTQKKLSDGRYQVVVTPETMKTLGFKGETYRFKITGKVDGKITDQTTWQFVADTNIDKIKDTIATKTKPIENKATVTVRYLRKDTTEEIAKTQTAKFGYGKPWEIKLGKDVTGYILDAENAAKLSGQIVDFHEKNIDLVYIPREQNLTVNFMLEDGTPLGKTDVPAFYNELYGSSANDIDDIYSLVVEKLPENAAGLLKSENENVNYTYRKTRGYWVELNYGAQAITRMDYRGNIRSNGIDYNDGELITLVNDKDNALIVQHDVERQGGISQQSLTPGQSVDVKLTTGDKVTVSLDDQGTAKIFRDSAYYDMTSEIKQGNWTNTTRIFTGDKKLVEEQITTMNGVSGEIISRTTKQISDGYTVQAEVVTKEQGQPNTKAINVPGTEFKRSVKLSGKPQTALAALAPVSDTEVQELPIENEAADPVFTPEDTVSGAAEMPVNDENKFDENAPQGDLIDDERAMKNLTDQNKVSVFKDGKLLKEGTIPNGQQLTVEELEEPKPEAKNDDKAKDAKPSDTSSKHADTPQVDPNISITPDENGNITTQEPWNPLSKTSGQLPGTGWVSNAWVKAAGVVLLIILILAGFVMLMRRGGKNHV</sequence>
<proteinExistence type="predicted"/>
<evidence type="ECO:0000256" key="1">
    <source>
        <dbReference type="ARBA" id="ARBA00022737"/>
    </source>
</evidence>
<dbReference type="Pfam" id="PF06458">
    <property type="entry name" value="MucBP"/>
    <property type="match status" value="2"/>
</dbReference>
<dbReference type="KEGG" id="wci:WS105_0544"/>
<evidence type="ECO:0000313" key="6">
    <source>
        <dbReference type="EMBL" id="AIM62799.1"/>
    </source>
</evidence>
<feature type="region of interest" description="Disordered" evidence="2">
    <location>
        <begin position="855"/>
        <end position="918"/>
    </location>
</feature>
<dbReference type="InterPro" id="IPR009459">
    <property type="entry name" value="MucBP_dom"/>
</dbReference>
<dbReference type="KEGG" id="wce:WS08_0546"/>
<evidence type="ECO:0000256" key="2">
    <source>
        <dbReference type="SAM" id="MobiDB-lite"/>
    </source>
</evidence>
<feature type="domain" description="MucBP" evidence="5">
    <location>
        <begin position="517"/>
        <end position="580"/>
    </location>
</feature>
<dbReference type="AlphaFoldDB" id="A0A075TZ41"/>
<evidence type="ECO:0000256" key="3">
    <source>
        <dbReference type="SAM" id="Phobius"/>
    </source>
</evidence>
<evidence type="ECO:0000256" key="4">
    <source>
        <dbReference type="SAM" id="SignalP"/>
    </source>
</evidence>
<keyword evidence="7" id="KW-1185">Reference proteome</keyword>
<dbReference type="KEGG" id="wct:WS74_0547"/>
<dbReference type="PATRIC" id="fig|759620.7.peg.531"/>
<keyword evidence="3" id="KW-0472">Membrane</keyword>
<organism evidence="6 7">
    <name type="scientific">Weissella ceti</name>
    <dbReference type="NCBI Taxonomy" id="759620"/>
    <lineage>
        <taxon>Bacteria</taxon>
        <taxon>Bacillati</taxon>
        <taxon>Bacillota</taxon>
        <taxon>Bacilli</taxon>
        <taxon>Lactobacillales</taxon>
        <taxon>Lactobacillaceae</taxon>
        <taxon>Weissella</taxon>
    </lineage>
</organism>
<dbReference type="STRING" id="759620.WS105_0544"/>
<dbReference type="EMBL" id="CP009223">
    <property type="protein sequence ID" value="AIM62799.1"/>
    <property type="molecule type" value="Genomic_DNA"/>
</dbReference>
<protein>
    <submittedName>
        <fullName evidence="6">Cell surface protein</fullName>
    </submittedName>
</protein>
<evidence type="ECO:0000313" key="7">
    <source>
        <dbReference type="Proteomes" id="UP000029079"/>
    </source>
</evidence>
<accession>A0A075TZ41</accession>
<feature type="compositionally biased region" description="Basic and acidic residues" evidence="2">
    <location>
        <begin position="868"/>
        <end position="893"/>
    </location>
</feature>
<dbReference type="RefSeq" id="WP_144242024.1">
    <property type="nucleotide sequence ID" value="NZ_CP009223.1"/>
</dbReference>
<dbReference type="Proteomes" id="UP000029079">
    <property type="component" value="Chromosome"/>
</dbReference>
<gene>
    <name evidence="6" type="ORF">WS74_0547</name>
</gene>
<feature type="transmembrane region" description="Helical" evidence="3">
    <location>
        <begin position="936"/>
        <end position="957"/>
    </location>
</feature>
<evidence type="ECO:0000259" key="5">
    <source>
        <dbReference type="Pfam" id="PF06458"/>
    </source>
</evidence>
<keyword evidence="1" id="KW-0677">Repeat</keyword>
<keyword evidence="3" id="KW-1133">Transmembrane helix</keyword>
<feature type="domain" description="MucBP" evidence="5">
    <location>
        <begin position="445"/>
        <end position="499"/>
    </location>
</feature>
<feature type="region of interest" description="Disordered" evidence="2">
    <location>
        <begin position="795"/>
        <end position="825"/>
    </location>
</feature>
<name>A0A075TZ41_9LACO</name>
<dbReference type="Gene3D" id="3.10.20.320">
    <property type="entry name" value="Putative peptidoglycan bound protein (lpxtg motif)"/>
    <property type="match status" value="2"/>
</dbReference>